<keyword evidence="4" id="KW-0804">Transcription</keyword>
<evidence type="ECO:0000256" key="4">
    <source>
        <dbReference type="ARBA" id="ARBA00023163"/>
    </source>
</evidence>
<evidence type="ECO:0000256" key="6">
    <source>
        <dbReference type="PROSITE-ProRule" id="PRU00089"/>
    </source>
</evidence>
<keyword evidence="2" id="KW-0805">Transcription regulation</keyword>
<feature type="compositionally biased region" description="Polar residues" evidence="7">
    <location>
        <begin position="11"/>
        <end position="29"/>
    </location>
</feature>
<dbReference type="AlphaFoldDB" id="A0A6A5YV76"/>
<feature type="region of interest" description="Disordered" evidence="7">
    <location>
        <begin position="1"/>
        <end position="29"/>
    </location>
</feature>
<comment type="subcellular location">
    <subcellularLocation>
        <location evidence="1 6">Nucleus</location>
    </subcellularLocation>
</comment>
<feature type="domain" description="Fork-head" evidence="8">
    <location>
        <begin position="204"/>
        <end position="300"/>
    </location>
</feature>
<feature type="region of interest" description="Disordered" evidence="7">
    <location>
        <begin position="422"/>
        <end position="465"/>
    </location>
</feature>
<dbReference type="InterPro" id="IPR030456">
    <property type="entry name" value="TF_fork_head_CS_2"/>
</dbReference>
<keyword evidence="5 6" id="KW-0539">Nucleus</keyword>
<dbReference type="PROSITE" id="PS50039">
    <property type="entry name" value="FORK_HEAD_3"/>
    <property type="match status" value="1"/>
</dbReference>
<dbReference type="Gene3D" id="1.10.10.10">
    <property type="entry name" value="Winged helix-like DNA-binding domain superfamily/Winged helix DNA-binding domain"/>
    <property type="match status" value="1"/>
</dbReference>
<dbReference type="PANTHER" id="PTHR45881:SF5">
    <property type="entry name" value="FORK-HEAD DOMAIN-CONTAINING PROTEIN"/>
    <property type="match status" value="1"/>
</dbReference>
<feature type="compositionally biased region" description="Polar residues" evidence="7">
    <location>
        <begin position="449"/>
        <end position="462"/>
    </location>
</feature>
<keyword evidence="10" id="KW-1185">Reference proteome</keyword>
<dbReference type="InterPro" id="IPR036388">
    <property type="entry name" value="WH-like_DNA-bd_sf"/>
</dbReference>
<evidence type="ECO:0000256" key="3">
    <source>
        <dbReference type="ARBA" id="ARBA00023125"/>
    </source>
</evidence>
<feature type="compositionally biased region" description="Basic residues" evidence="7">
    <location>
        <begin position="294"/>
        <end position="306"/>
    </location>
</feature>
<evidence type="ECO:0000313" key="9">
    <source>
        <dbReference type="EMBL" id="KAF2111025.1"/>
    </source>
</evidence>
<evidence type="ECO:0000259" key="8">
    <source>
        <dbReference type="PROSITE" id="PS50039"/>
    </source>
</evidence>
<dbReference type="Pfam" id="PF00250">
    <property type="entry name" value="Forkhead"/>
    <property type="match status" value="1"/>
</dbReference>
<feature type="region of interest" description="Disordered" evidence="7">
    <location>
        <begin position="165"/>
        <end position="187"/>
    </location>
</feature>
<feature type="DNA-binding region" description="Fork-head" evidence="6">
    <location>
        <begin position="204"/>
        <end position="300"/>
    </location>
</feature>
<dbReference type="InterPro" id="IPR001766">
    <property type="entry name" value="Fork_head_dom"/>
</dbReference>
<feature type="region of interest" description="Disordered" evidence="7">
    <location>
        <begin position="290"/>
        <end position="349"/>
    </location>
</feature>
<gene>
    <name evidence="9" type="ORF">BDV96DRAFT_650628</name>
</gene>
<dbReference type="OrthoDB" id="5954824at2759"/>
<sequence length="480" mass="53718">MATTFAKPAPSQEQQPTSTHMGFENTTSGMPQWAPQCDLPLYRMVHSGNGSLYQQHPELTPDYAAVPDYTSHGLPYVDNYNLSYPTFSTDGYRPRSYPNGIGLSSTMDGMQESFPPSAYLIEPQRPQDMLDSPDHVASAQLSQMPHNDEYDMHRRPQIKREGPTVYTMAGGSASSTRCSTPHDELPRRPAEFKGEYSGDDAAVDKEQPYAQLIWKALMGVEGHTMVLRDIYNWFKDNTDKATDKETKGWQNSIRHNLSMNGAFEKVDQPGEDARKGFMWKLTNEAIREGVKSTTRYRSKQPSKRNYRSGNPQPQRQASGAKGGQAAKRSARLRRSNRASEMSNAYRSDPYMARPMPQVAYSPAFETAFPASPYFGSESDFGTSMESDGFASPFLGQPLQLPAYTASPHQSLRVDSAYIIPPADPQEPLFYDDTPSNTSSPPADEPLTPESPTDWNMDPTSAMNEPFVFEDYNPNYRELLP</sequence>
<dbReference type="SMART" id="SM00339">
    <property type="entry name" value="FH"/>
    <property type="match status" value="1"/>
</dbReference>
<dbReference type="InterPro" id="IPR036390">
    <property type="entry name" value="WH_DNA-bd_sf"/>
</dbReference>
<dbReference type="EMBL" id="ML977336">
    <property type="protein sequence ID" value="KAF2111025.1"/>
    <property type="molecule type" value="Genomic_DNA"/>
</dbReference>
<evidence type="ECO:0000256" key="2">
    <source>
        <dbReference type="ARBA" id="ARBA00023015"/>
    </source>
</evidence>
<evidence type="ECO:0000256" key="7">
    <source>
        <dbReference type="SAM" id="MobiDB-lite"/>
    </source>
</evidence>
<evidence type="ECO:0000256" key="5">
    <source>
        <dbReference type="ARBA" id="ARBA00023242"/>
    </source>
</evidence>
<dbReference type="GO" id="GO:0005634">
    <property type="term" value="C:nucleus"/>
    <property type="evidence" value="ECO:0007669"/>
    <property type="project" value="UniProtKB-SubCell"/>
</dbReference>
<feature type="compositionally biased region" description="Low complexity" evidence="7">
    <location>
        <begin position="314"/>
        <end position="327"/>
    </location>
</feature>
<evidence type="ECO:0000256" key="1">
    <source>
        <dbReference type="ARBA" id="ARBA00004123"/>
    </source>
</evidence>
<dbReference type="PROSITE" id="PS00658">
    <property type="entry name" value="FORK_HEAD_2"/>
    <property type="match status" value="1"/>
</dbReference>
<evidence type="ECO:0000313" key="10">
    <source>
        <dbReference type="Proteomes" id="UP000799770"/>
    </source>
</evidence>
<reference evidence="9" key="1">
    <citation type="journal article" date="2020" name="Stud. Mycol.">
        <title>101 Dothideomycetes genomes: a test case for predicting lifestyles and emergence of pathogens.</title>
        <authorList>
            <person name="Haridas S."/>
            <person name="Albert R."/>
            <person name="Binder M."/>
            <person name="Bloem J."/>
            <person name="Labutti K."/>
            <person name="Salamov A."/>
            <person name="Andreopoulos B."/>
            <person name="Baker S."/>
            <person name="Barry K."/>
            <person name="Bills G."/>
            <person name="Bluhm B."/>
            <person name="Cannon C."/>
            <person name="Castanera R."/>
            <person name="Culley D."/>
            <person name="Daum C."/>
            <person name="Ezra D."/>
            <person name="Gonzalez J."/>
            <person name="Henrissat B."/>
            <person name="Kuo A."/>
            <person name="Liang C."/>
            <person name="Lipzen A."/>
            <person name="Lutzoni F."/>
            <person name="Magnuson J."/>
            <person name="Mondo S."/>
            <person name="Nolan M."/>
            <person name="Ohm R."/>
            <person name="Pangilinan J."/>
            <person name="Park H.-J."/>
            <person name="Ramirez L."/>
            <person name="Alfaro M."/>
            <person name="Sun H."/>
            <person name="Tritt A."/>
            <person name="Yoshinaga Y."/>
            <person name="Zwiers L.-H."/>
            <person name="Turgeon B."/>
            <person name="Goodwin S."/>
            <person name="Spatafora J."/>
            <person name="Crous P."/>
            <person name="Grigoriev I."/>
        </authorList>
    </citation>
    <scope>NUCLEOTIDE SEQUENCE</scope>
    <source>
        <strain evidence="9">CBS 627.86</strain>
    </source>
</reference>
<protein>
    <recommendedName>
        <fullName evidence="8">Fork-head domain-containing protein</fullName>
    </recommendedName>
</protein>
<dbReference type="PANTHER" id="PTHR45881">
    <property type="entry name" value="CHECKPOINT SUPPRESSOR 1-LIKE, ISOFORM A-RELATED"/>
    <property type="match status" value="1"/>
</dbReference>
<organism evidence="9 10">
    <name type="scientific">Lophiotrema nucula</name>
    <dbReference type="NCBI Taxonomy" id="690887"/>
    <lineage>
        <taxon>Eukaryota</taxon>
        <taxon>Fungi</taxon>
        <taxon>Dikarya</taxon>
        <taxon>Ascomycota</taxon>
        <taxon>Pezizomycotina</taxon>
        <taxon>Dothideomycetes</taxon>
        <taxon>Pleosporomycetidae</taxon>
        <taxon>Pleosporales</taxon>
        <taxon>Lophiotremataceae</taxon>
        <taxon>Lophiotrema</taxon>
    </lineage>
</organism>
<accession>A0A6A5YV76</accession>
<dbReference type="GO" id="GO:0000981">
    <property type="term" value="F:DNA-binding transcription factor activity, RNA polymerase II-specific"/>
    <property type="evidence" value="ECO:0007669"/>
    <property type="project" value="TreeGrafter"/>
</dbReference>
<proteinExistence type="predicted"/>
<dbReference type="SUPFAM" id="SSF46785">
    <property type="entry name" value="Winged helix' DNA-binding domain"/>
    <property type="match status" value="1"/>
</dbReference>
<dbReference type="GO" id="GO:0000978">
    <property type="term" value="F:RNA polymerase II cis-regulatory region sequence-specific DNA binding"/>
    <property type="evidence" value="ECO:0007669"/>
    <property type="project" value="TreeGrafter"/>
</dbReference>
<name>A0A6A5YV76_9PLEO</name>
<dbReference type="Proteomes" id="UP000799770">
    <property type="component" value="Unassembled WGS sequence"/>
</dbReference>
<keyword evidence="3 6" id="KW-0238">DNA-binding</keyword>